<reference evidence="9 10" key="2">
    <citation type="submission" date="2016-05" db="EMBL/GenBank/DDBJ databases">
        <title>Lineage-specific infection strategies underlie the spectrum of fungal disease in amphibians.</title>
        <authorList>
            <person name="Cuomo C.A."/>
            <person name="Farrer R.A."/>
            <person name="James T."/>
            <person name="Longcore J."/>
            <person name="Birren B."/>
        </authorList>
    </citation>
    <scope>NUCLEOTIDE SEQUENCE [LARGE SCALE GENOMIC DNA]</scope>
    <source>
        <strain evidence="9 10">JEL423</strain>
    </source>
</reference>
<reference evidence="9 10" key="1">
    <citation type="submission" date="2006-10" db="EMBL/GenBank/DDBJ databases">
        <title>The Genome Sequence of Batrachochytrium dendrobatidis JEL423.</title>
        <authorList>
            <consortium name="The Broad Institute Genome Sequencing Platform"/>
            <person name="Birren B."/>
            <person name="Lander E."/>
            <person name="Galagan J."/>
            <person name="Cuomo C."/>
            <person name="Devon K."/>
            <person name="Jaffe D."/>
            <person name="Butler J."/>
            <person name="Alvarez P."/>
            <person name="Gnerre S."/>
            <person name="Grabherr M."/>
            <person name="Kleber M."/>
            <person name="Mauceli E."/>
            <person name="Brockman W."/>
            <person name="Young S."/>
            <person name="LaButti K."/>
            <person name="Sykes S."/>
            <person name="DeCaprio D."/>
            <person name="Crawford M."/>
            <person name="Koehrsen M."/>
            <person name="Engels R."/>
            <person name="Montgomery P."/>
            <person name="Pearson M."/>
            <person name="Howarth C."/>
            <person name="Larson L."/>
            <person name="White J."/>
            <person name="O'Leary S."/>
            <person name="Kodira C."/>
            <person name="Zeng Q."/>
            <person name="Yandava C."/>
            <person name="Alvarado L."/>
            <person name="Longcore J."/>
            <person name="James T."/>
        </authorList>
    </citation>
    <scope>NUCLEOTIDE SEQUENCE [LARGE SCALE GENOMIC DNA]</scope>
    <source>
        <strain evidence="9 10">JEL423</strain>
    </source>
</reference>
<dbReference type="Proteomes" id="UP000077115">
    <property type="component" value="Unassembled WGS sequence"/>
</dbReference>
<dbReference type="OrthoDB" id="416344at2759"/>
<dbReference type="STRING" id="403673.A0A177WT82"/>
<keyword evidence="4" id="KW-0378">Hydrolase</keyword>
<dbReference type="GO" id="GO:0004252">
    <property type="term" value="F:serine-type endopeptidase activity"/>
    <property type="evidence" value="ECO:0007669"/>
    <property type="project" value="TreeGrafter"/>
</dbReference>
<feature type="chain" id="PRO_5008077854" description="Dipeptidyl-peptidase V" evidence="7">
    <location>
        <begin position="24"/>
        <end position="655"/>
    </location>
</feature>
<evidence type="ECO:0000313" key="9">
    <source>
        <dbReference type="EMBL" id="OAJ43348.1"/>
    </source>
</evidence>
<dbReference type="InterPro" id="IPR029058">
    <property type="entry name" value="AB_hydrolase_fold"/>
</dbReference>
<dbReference type="Gene3D" id="2.120.10.30">
    <property type="entry name" value="TolB, C-terminal domain"/>
    <property type="match status" value="1"/>
</dbReference>
<evidence type="ECO:0000256" key="7">
    <source>
        <dbReference type="SAM" id="SignalP"/>
    </source>
</evidence>
<dbReference type="Pfam" id="PF00326">
    <property type="entry name" value="Peptidase_S9"/>
    <property type="match status" value="1"/>
</dbReference>
<dbReference type="InterPro" id="IPR011042">
    <property type="entry name" value="6-blade_b-propeller_TolB-like"/>
</dbReference>
<dbReference type="SUPFAM" id="SSF82171">
    <property type="entry name" value="DPP6 N-terminal domain-like"/>
    <property type="match status" value="1"/>
</dbReference>
<evidence type="ECO:0000256" key="6">
    <source>
        <dbReference type="ARBA" id="ARBA00032829"/>
    </source>
</evidence>
<evidence type="ECO:0000256" key="4">
    <source>
        <dbReference type="ARBA" id="ARBA00022801"/>
    </source>
</evidence>
<dbReference type="AlphaFoldDB" id="A0A177WT82"/>
<evidence type="ECO:0000256" key="1">
    <source>
        <dbReference type="ARBA" id="ARBA00010040"/>
    </source>
</evidence>
<dbReference type="GO" id="GO:0006508">
    <property type="term" value="P:proteolysis"/>
    <property type="evidence" value="ECO:0007669"/>
    <property type="project" value="UniProtKB-KW"/>
</dbReference>
<dbReference type="Gene3D" id="3.40.50.1820">
    <property type="entry name" value="alpha/beta hydrolase"/>
    <property type="match status" value="1"/>
</dbReference>
<feature type="domain" description="Peptidase S9 prolyl oligopeptidase catalytic" evidence="8">
    <location>
        <begin position="495"/>
        <end position="654"/>
    </location>
</feature>
<dbReference type="InterPro" id="IPR001375">
    <property type="entry name" value="Peptidase_S9_cat"/>
</dbReference>
<gene>
    <name evidence="9" type="ORF">BDEG_26714</name>
</gene>
<organism evidence="9 10">
    <name type="scientific">Batrachochytrium dendrobatidis (strain JEL423)</name>
    <dbReference type="NCBI Taxonomy" id="403673"/>
    <lineage>
        <taxon>Eukaryota</taxon>
        <taxon>Fungi</taxon>
        <taxon>Fungi incertae sedis</taxon>
        <taxon>Chytridiomycota</taxon>
        <taxon>Chytridiomycota incertae sedis</taxon>
        <taxon>Chytridiomycetes</taxon>
        <taxon>Rhizophydiales</taxon>
        <taxon>Rhizophydiales incertae sedis</taxon>
        <taxon>Batrachochytrium</taxon>
    </lineage>
</organism>
<dbReference type="SUPFAM" id="SSF69304">
    <property type="entry name" value="Tricorn protease N-terminal domain"/>
    <property type="match status" value="1"/>
</dbReference>
<dbReference type="Pfam" id="PF07676">
    <property type="entry name" value="PD40"/>
    <property type="match status" value="1"/>
</dbReference>
<keyword evidence="2" id="KW-0645">Protease</keyword>
<evidence type="ECO:0000313" key="10">
    <source>
        <dbReference type="Proteomes" id="UP000077115"/>
    </source>
</evidence>
<dbReference type="PANTHER" id="PTHR42776:SF13">
    <property type="entry name" value="DIPEPTIDYL-PEPTIDASE 5"/>
    <property type="match status" value="1"/>
</dbReference>
<feature type="signal peptide" evidence="7">
    <location>
        <begin position="1"/>
        <end position="23"/>
    </location>
</feature>
<dbReference type="eggNOG" id="KOG2100">
    <property type="taxonomic scope" value="Eukaryota"/>
</dbReference>
<keyword evidence="3 7" id="KW-0732">Signal</keyword>
<name>A0A177WT82_BATDL</name>
<evidence type="ECO:0000256" key="3">
    <source>
        <dbReference type="ARBA" id="ARBA00022729"/>
    </source>
</evidence>
<dbReference type="VEuPathDB" id="FungiDB:BDEG_26714"/>
<comment type="similarity">
    <text evidence="1">Belongs to the peptidase S9C family.</text>
</comment>
<protein>
    <recommendedName>
        <fullName evidence="6">Dipeptidyl-peptidase V</fullName>
    </recommendedName>
</protein>
<dbReference type="SUPFAM" id="SSF53474">
    <property type="entry name" value="alpha/beta-Hydrolases"/>
    <property type="match status" value="1"/>
</dbReference>
<dbReference type="EMBL" id="DS022309">
    <property type="protein sequence ID" value="OAJ43348.1"/>
    <property type="molecule type" value="Genomic_DNA"/>
</dbReference>
<dbReference type="FunFam" id="3.40.50.1820:FF:000028">
    <property type="entry name" value="S9 family peptidase"/>
    <property type="match status" value="1"/>
</dbReference>
<evidence type="ECO:0000256" key="5">
    <source>
        <dbReference type="ARBA" id="ARBA00022825"/>
    </source>
</evidence>
<accession>A0A177WT82</accession>
<sequence length="655" mass="73021">MVGSAFSVSRILLLVSSCCLVSADFASYGFTAEDLVSMHKLSNPVVSPKGHMTAYTVSHYNTSTTITTRSLYLSHLPQSESEHPNLSTPETALATGPVLVGSDVGSDPFWMSDSVLAVLCSREGLNQICVSNITNALEGTPVEFKQITQLVHGVTTAKYHTASGLLAFTSTVVVAPNPRKVKGSSAMVYDKLFVRHWDTYLDPTARSHLFVARLTLDALHTTVVKEGDVVDLFTSQPDLETPVAPFGSTTDYDFSPDGTTIVFTSRVPERKAAWNTNTDVYTILTDGTQPPVSLSKKNLGADSLPTFSPSGDLIAWLQMREPGYESDKNVIVVYNRIKATQHILTKKWDRSPSSVAFLSETLLVITAQDKGHNRVFTVDITTDKVVERYSDSTLHSISVVPGTNTFTALSNSMLYPDKLVVMDMEKWTVAFLTHFNDEHLASRELALSEEFWFKGAKNEKVHGWLLKPHYFNKDKKYPLAFLIHGGPEGAWNDDWSYRWNPQVFAAQGYFVAVINFHGSTGFGSEFTRSILGNWGGAPFEDNMKGLKYVLEQNPQIDHRRVAALGASYGGFMINWINGHSKKFACLVNHDGIFDPRSAYFSTEELFFKESEFKGTPYDRKAAKLYEKYSPALYSHKWVTPTLVIHSERDYRLPYH</sequence>
<keyword evidence="5" id="KW-0720">Serine protease</keyword>
<proteinExistence type="inferred from homology"/>
<dbReference type="InterPro" id="IPR011659">
    <property type="entry name" value="WD40"/>
</dbReference>
<dbReference type="FunFam" id="2.120.10.30:FF:000344">
    <property type="entry name" value="Uncharacterized protein"/>
    <property type="match status" value="1"/>
</dbReference>
<dbReference type="PANTHER" id="PTHR42776">
    <property type="entry name" value="SERINE PEPTIDASE S9 FAMILY MEMBER"/>
    <property type="match status" value="1"/>
</dbReference>
<evidence type="ECO:0000256" key="2">
    <source>
        <dbReference type="ARBA" id="ARBA00022670"/>
    </source>
</evidence>
<evidence type="ECO:0000259" key="8">
    <source>
        <dbReference type="Pfam" id="PF00326"/>
    </source>
</evidence>